<proteinExistence type="predicted"/>
<dbReference type="OrthoDB" id="343296at2759"/>
<dbReference type="KEGG" id="egu:105045379"/>
<dbReference type="RefSeq" id="XP_010921941.1">
    <property type="nucleotide sequence ID" value="XM_010923639.3"/>
</dbReference>
<reference evidence="4" key="1">
    <citation type="submission" date="2025-08" db="UniProtKB">
        <authorList>
            <consortium name="RefSeq"/>
        </authorList>
    </citation>
    <scope>IDENTIFICATION</scope>
</reference>
<dbReference type="Gene3D" id="1.10.238.10">
    <property type="entry name" value="EF-hand"/>
    <property type="match status" value="1"/>
</dbReference>
<dbReference type="InterPro" id="IPR044205">
    <property type="entry name" value="KIC/PBP1/KRP1"/>
</dbReference>
<dbReference type="PROSITE" id="PS00018">
    <property type="entry name" value="EF_HAND_1"/>
    <property type="match status" value="1"/>
</dbReference>
<accession>A0A6I9R7B2</accession>
<dbReference type="SMART" id="SM00054">
    <property type="entry name" value="EFh"/>
    <property type="match status" value="1"/>
</dbReference>
<dbReference type="GO" id="GO:0005509">
    <property type="term" value="F:calcium ion binding"/>
    <property type="evidence" value="ECO:0007669"/>
    <property type="project" value="InterPro"/>
</dbReference>
<dbReference type="FunCoup" id="A0A6I9R7B2">
    <property type="interactions" value="744"/>
</dbReference>
<protein>
    <submittedName>
        <fullName evidence="4">Calcium-binding protein KIC</fullName>
    </submittedName>
</protein>
<name>A0A6I9R7B2_ELAGV</name>
<dbReference type="PANTHER" id="PTHR47319">
    <property type="entry name" value="CALCIUM-BINDING PROTEIN KIC"/>
    <property type="match status" value="1"/>
</dbReference>
<evidence type="ECO:0000259" key="2">
    <source>
        <dbReference type="PROSITE" id="PS50222"/>
    </source>
</evidence>
<dbReference type="AlphaFoldDB" id="A0A6I9R7B2"/>
<dbReference type="InterPro" id="IPR002048">
    <property type="entry name" value="EF_hand_dom"/>
</dbReference>
<keyword evidence="3" id="KW-1185">Reference proteome</keyword>
<dbReference type="PROSITE" id="PS50222">
    <property type="entry name" value="EF_HAND_2"/>
    <property type="match status" value="1"/>
</dbReference>
<sequence>MAQSSVEFEDFLPLMAEKLGEAGLMEELCNGFRLLMDPRRKLITFESLKRNAAVLGLQGLRDDELMGMLREGDLDGDGALSEMEFCVLMVRLSPELMEQSWRGLDEAFRQAFGGGL</sequence>
<dbReference type="Pfam" id="PF13833">
    <property type="entry name" value="EF-hand_8"/>
    <property type="match status" value="1"/>
</dbReference>
<evidence type="ECO:0000256" key="1">
    <source>
        <dbReference type="ARBA" id="ARBA00022837"/>
    </source>
</evidence>
<evidence type="ECO:0000313" key="4">
    <source>
        <dbReference type="RefSeq" id="XP_010921941.1"/>
    </source>
</evidence>
<dbReference type="InterPro" id="IPR011992">
    <property type="entry name" value="EF-hand-dom_pair"/>
</dbReference>
<organism evidence="3 4">
    <name type="scientific">Elaeis guineensis var. tenera</name>
    <name type="common">Oil palm</name>
    <dbReference type="NCBI Taxonomy" id="51953"/>
    <lineage>
        <taxon>Eukaryota</taxon>
        <taxon>Viridiplantae</taxon>
        <taxon>Streptophyta</taxon>
        <taxon>Embryophyta</taxon>
        <taxon>Tracheophyta</taxon>
        <taxon>Spermatophyta</taxon>
        <taxon>Magnoliopsida</taxon>
        <taxon>Liliopsida</taxon>
        <taxon>Arecaceae</taxon>
        <taxon>Arecoideae</taxon>
        <taxon>Cocoseae</taxon>
        <taxon>Elaeidinae</taxon>
        <taxon>Elaeis</taxon>
    </lineage>
</organism>
<dbReference type="InParanoid" id="A0A6I9R7B2"/>
<dbReference type="PANTHER" id="PTHR47319:SF6">
    <property type="entry name" value="OS06G0683400 PROTEIN"/>
    <property type="match status" value="1"/>
</dbReference>
<dbReference type="InterPro" id="IPR018247">
    <property type="entry name" value="EF_Hand_1_Ca_BS"/>
</dbReference>
<gene>
    <name evidence="4" type="primary">LOC105045379</name>
</gene>
<evidence type="ECO:0000313" key="3">
    <source>
        <dbReference type="Proteomes" id="UP000504607"/>
    </source>
</evidence>
<dbReference type="GeneID" id="105045379"/>
<feature type="domain" description="EF-hand" evidence="2">
    <location>
        <begin position="60"/>
        <end position="95"/>
    </location>
</feature>
<keyword evidence="1" id="KW-0106">Calcium</keyword>
<dbReference type="Proteomes" id="UP000504607">
    <property type="component" value="Chromosome 5"/>
</dbReference>
<dbReference type="SUPFAM" id="SSF47473">
    <property type="entry name" value="EF-hand"/>
    <property type="match status" value="1"/>
</dbReference>